<protein>
    <submittedName>
        <fullName evidence="2">Cytochrome b-c1 complex subunit 6 isoform X1</fullName>
    </submittedName>
</protein>
<proteinExistence type="predicted"/>
<reference evidence="2" key="1">
    <citation type="submission" date="2018-02" db="EMBL/GenBank/DDBJ databases">
        <title>Rhizophora mucronata_Transcriptome.</title>
        <authorList>
            <person name="Meera S.P."/>
            <person name="Sreeshan A."/>
            <person name="Augustine A."/>
        </authorList>
    </citation>
    <scope>NUCLEOTIDE SEQUENCE</scope>
    <source>
        <tissue evidence="2">Leaf</tissue>
    </source>
</reference>
<dbReference type="EMBL" id="GGEC01014912">
    <property type="protein sequence ID" value="MBW95395.1"/>
    <property type="molecule type" value="Transcribed_RNA"/>
</dbReference>
<keyword evidence="1" id="KW-1133">Transmembrane helix</keyword>
<evidence type="ECO:0000313" key="2">
    <source>
        <dbReference type="EMBL" id="MBW95397.1"/>
    </source>
</evidence>
<sequence>MHASYSIKGFTHLGLQESSRNFFWSTSSSSALEHKLKRKSEPGSKTINCLKISLTPGFCVLCIFVFVHIFKSADAGSFMSVCGIYEMANNIQCLIAFSIFHRHKKHYIAQKVELQLTNK</sequence>
<accession>A0A2P2JPK7</accession>
<keyword evidence="1" id="KW-0812">Transmembrane</keyword>
<evidence type="ECO:0000256" key="1">
    <source>
        <dbReference type="SAM" id="Phobius"/>
    </source>
</evidence>
<dbReference type="AlphaFoldDB" id="A0A2P2JPK7"/>
<feature type="transmembrane region" description="Helical" evidence="1">
    <location>
        <begin position="76"/>
        <end position="100"/>
    </location>
</feature>
<feature type="transmembrane region" description="Helical" evidence="1">
    <location>
        <begin position="47"/>
        <end position="70"/>
    </location>
</feature>
<dbReference type="EMBL" id="GGEC01014914">
    <property type="protein sequence ID" value="MBW95397.1"/>
    <property type="molecule type" value="Transcribed_RNA"/>
</dbReference>
<keyword evidence="1" id="KW-0472">Membrane</keyword>
<organism evidence="2">
    <name type="scientific">Rhizophora mucronata</name>
    <name type="common">Asiatic mangrove</name>
    <dbReference type="NCBI Taxonomy" id="61149"/>
    <lineage>
        <taxon>Eukaryota</taxon>
        <taxon>Viridiplantae</taxon>
        <taxon>Streptophyta</taxon>
        <taxon>Embryophyta</taxon>
        <taxon>Tracheophyta</taxon>
        <taxon>Spermatophyta</taxon>
        <taxon>Magnoliopsida</taxon>
        <taxon>eudicotyledons</taxon>
        <taxon>Gunneridae</taxon>
        <taxon>Pentapetalae</taxon>
        <taxon>rosids</taxon>
        <taxon>fabids</taxon>
        <taxon>Malpighiales</taxon>
        <taxon>Rhizophoraceae</taxon>
        <taxon>Rhizophora</taxon>
    </lineage>
</organism>
<name>A0A2P2JPK7_RHIMU</name>